<dbReference type="AlphaFoldDB" id="A0A644XI44"/>
<protein>
    <submittedName>
        <fullName evidence="1">Uncharacterized protein</fullName>
    </submittedName>
</protein>
<proteinExistence type="predicted"/>
<accession>A0A644XI44</accession>
<organism evidence="1">
    <name type="scientific">bioreactor metagenome</name>
    <dbReference type="NCBI Taxonomy" id="1076179"/>
    <lineage>
        <taxon>unclassified sequences</taxon>
        <taxon>metagenomes</taxon>
        <taxon>ecological metagenomes</taxon>
    </lineage>
</organism>
<sequence>MEDKIIETIVSKSIEIGVFNTLNRLGMTHEIVTESQAKKQYGKRLVEQWRRKRWIVGYPTGNKERGKVYFKRTELETASRMLDIQNIIPANKIFK</sequence>
<name>A0A644XI44_9ZZZZ</name>
<dbReference type="EMBL" id="VSSQ01002493">
    <property type="protein sequence ID" value="MPM15749.1"/>
    <property type="molecule type" value="Genomic_DNA"/>
</dbReference>
<comment type="caution">
    <text evidence="1">The sequence shown here is derived from an EMBL/GenBank/DDBJ whole genome shotgun (WGS) entry which is preliminary data.</text>
</comment>
<gene>
    <name evidence="1" type="ORF">SDC9_62121</name>
</gene>
<evidence type="ECO:0000313" key="1">
    <source>
        <dbReference type="EMBL" id="MPM15749.1"/>
    </source>
</evidence>
<reference evidence="1" key="1">
    <citation type="submission" date="2019-08" db="EMBL/GenBank/DDBJ databases">
        <authorList>
            <person name="Kucharzyk K."/>
            <person name="Murdoch R.W."/>
            <person name="Higgins S."/>
            <person name="Loffler F."/>
        </authorList>
    </citation>
    <scope>NUCLEOTIDE SEQUENCE</scope>
</reference>